<comment type="similarity">
    <text evidence="3">Belongs to the Nudix hydrolase family.</text>
</comment>
<keyword evidence="6" id="KW-1185">Reference proteome</keyword>
<dbReference type="RefSeq" id="WP_008496657.1">
    <property type="nucleotide sequence ID" value="NZ_CP016537.2"/>
</dbReference>
<comment type="cofactor">
    <cofactor evidence="1">
        <name>Mg(2+)</name>
        <dbReference type="ChEBI" id="CHEBI:18420"/>
    </cofactor>
</comment>
<evidence type="ECO:0000313" key="5">
    <source>
        <dbReference type="EMBL" id="ANU15334.1"/>
    </source>
</evidence>
<gene>
    <name evidence="5" type="ORF">BBI08_16385</name>
</gene>
<dbReference type="InterPro" id="IPR015797">
    <property type="entry name" value="NUDIX_hydrolase-like_dom_sf"/>
</dbReference>
<proteinExistence type="inferred from homology"/>
<accession>A0A1C7DV99</accession>
<dbReference type="PRINTS" id="PR00502">
    <property type="entry name" value="NUDIXFAMILY"/>
</dbReference>
<evidence type="ECO:0000256" key="3">
    <source>
        <dbReference type="RuleBase" id="RU003476"/>
    </source>
</evidence>
<dbReference type="EMBL" id="CP016537">
    <property type="protein sequence ID" value="ANU15334.1"/>
    <property type="molecule type" value="Genomic_DNA"/>
</dbReference>
<dbReference type="GO" id="GO:0016787">
    <property type="term" value="F:hydrolase activity"/>
    <property type="evidence" value="ECO:0007669"/>
    <property type="project" value="UniProtKB-KW"/>
</dbReference>
<dbReference type="STRING" id="1215089.BBI08_16385"/>
<keyword evidence="2 3" id="KW-0378">Hydrolase</keyword>
<dbReference type="PROSITE" id="PS00893">
    <property type="entry name" value="NUDIX_BOX"/>
    <property type="match status" value="1"/>
</dbReference>
<dbReference type="PROSITE" id="PS51462">
    <property type="entry name" value="NUDIX"/>
    <property type="match status" value="1"/>
</dbReference>
<dbReference type="InterPro" id="IPR000086">
    <property type="entry name" value="NUDIX_hydrolase_dom"/>
</dbReference>
<feature type="domain" description="Nudix hydrolase" evidence="4">
    <location>
        <begin position="15"/>
        <end position="148"/>
    </location>
</feature>
<name>A0A1C7DV99_9BACL</name>
<dbReference type="OrthoDB" id="9787476at2"/>
<dbReference type="InterPro" id="IPR020476">
    <property type="entry name" value="Nudix_hydrolase"/>
</dbReference>
<evidence type="ECO:0000256" key="2">
    <source>
        <dbReference type="ARBA" id="ARBA00022801"/>
    </source>
</evidence>
<evidence type="ECO:0000313" key="6">
    <source>
        <dbReference type="Proteomes" id="UP000092687"/>
    </source>
</evidence>
<protein>
    <submittedName>
        <fullName evidence="5">DNA mismatch repair protein MutT</fullName>
    </submittedName>
</protein>
<reference evidence="5" key="1">
    <citation type="submission" date="2016-10" db="EMBL/GenBank/DDBJ databases">
        <authorList>
            <person name="de Groot N.N."/>
        </authorList>
    </citation>
    <scope>NUCLEOTIDE SEQUENCE</scope>
    <source>
        <strain evidence="5">DSM 24743</strain>
    </source>
</reference>
<dbReference type="CDD" id="cd04677">
    <property type="entry name" value="NUDIX_Hydrolase"/>
    <property type="match status" value="1"/>
</dbReference>
<dbReference type="SUPFAM" id="SSF55811">
    <property type="entry name" value="Nudix"/>
    <property type="match status" value="1"/>
</dbReference>
<evidence type="ECO:0000259" key="4">
    <source>
        <dbReference type="PROSITE" id="PS51462"/>
    </source>
</evidence>
<dbReference type="Pfam" id="PF00293">
    <property type="entry name" value="NUDIX"/>
    <property type="match status" value="1"/>
</dbReference>
<dbReference type="PANTHER" id="PTHR43046">
    <property type="entry name" value="GDP-MANNOSE MANNOSYL HYDROLASE"/>
    <property type="match status" value="1"/>
</dbReference>
<dbReference type="InterPro" id="IPR020084">
    <property type="entry name" value="NUDIX_hydrolase_CS"/>
</dbReference>
<dbReference type="PANTHER" id="PTHR43046:SF2">
    <property type="entry name" value="8-OXO-DGTP DIPHOSPHATASE-RELATED"/>
    <property type="match status" value="1"/>
</dbReference>
<dbReference type="AlphaFoldDB" id="A0A1C7DV99"/>
<organism evidence="5 6">
    <name type="scientific">Planococcus halocryophilus</name>
    <dbReference type="NCBI Taxonomy" id="1215089"/>
    <lineage>
        <taxon>Bacteria</taxon>
        <taxon>Bacillati</taxon>
        <taxon>Bacillota</taxon>
        <taxon>Bacilli</taxon>
        <taxon>Bacillales</taxon>
        <taxon>Caryophanaceae</taxon>
        <taxon>Planococcus</taxon>
    </lineage>
</organism>
<sequence length="153" mass="17301">MGYVEELRKVVGHRPLILVGTVVVLVDPTGRLLLEERKFPEGLWGLPGGLMELGESTEDTAKREVLEETGLLVEELKLINVYSGPNHFVVAKNGDEYYVVTTAYYSDDYNGELVVDQEESLSFKFFSPEELPGRLVGSHRTVIKEFLEHHYSE</sequence>
<dbReference type="Gene3D" id="3.90.79.10">
    <property type="entry name" value="Nucleoside Triphosphate Pyrophosphohydrolase"/>
    <property type="match status" value="1"/>
</dbReference>
<dbReference type="Proteomes" id="UP000092687">
    <property type="component" value="Chromosome"/>
</dbReference>
<dbReference type="KEGG" id="phc:BBI08_16385"/>
<evidence type="ECO:0000256" key="1">
    <source>
        <dbReference type="ARBA" id="ARBA00001946"/>
    </source>
</evidence>